<keyword evidence="3" id="KW-0813">Transport</keyword>
<feature type="transmembrane region" description="Helical" evidence="13">
    <location>
        <begin position="274"/>
        <end position="295"/>
    </location>
</feature>
<dbReference type="RefSeq" id="WP_100255003.1">
    <property type="nucleotide sequence ID" value="NZ_CP024870.1"/>
</dbReference>
<keyword evidence="6" id="KW-0762">Sugar transport</keyword>
<evidence type="ECO:0000256" key="6">
    <source>
        <dbReference type="ARBA" id="ARBA00022597"/>
    </source>
</evidence>
<name>A0A2K8KM21_9MOLU</name>
<feature type="domain" description="PTS EIIB type-2" evidence="14">
    <location>
        <begin position="433"/>
        <end position="524"/>
    </location>
</feature>
<dbReference type="GO" id="GO:0090563">
    <property type="term" value="F:protein-phosphocysteine-sugar phosphotransferase activity"/>
    <property type="evidence" value="ECO:0007669"/>
    <property type="project" value="TreeGrafter"/>
</dbReference>
<evidence type="ECO:0000256" key="12">
    <source>
        <dbReference type="ARBA" id="ARBA00023136"/>
    </source>
</evidence>
<protein>
    <submittedName>
        <fullName evidence="16">PTS system, mannitol-specific IIB component</fullName>
    </submittedName>
</protein>
<feature type="transmembrane region" description="Helical" evidence="13">
    <location>
        <begin position="42"/>
        <end position="64"/>
    </location>
</feature>
<evidence type="ECO:0000256" key="9">
    <source>
        <dbReference type="ARBA" id="ARBA00022692"/>
    </source>
</evidence>
<evidence type="ECO:0000256" key="5">
    <source>
        <dbReference type="ARBA" id="ARBA00022553"/>
    </source>
</evidence>
<dbReference type="PROSITE" id="PS51104">
    <property type="entry name" value="PTS_EIIC_TYPE_2"/>
    <property type="match status" value="1"/>
</dbReference>
<evidence type="ECO:0000256" key="2">
    <source>
        <dbReference type="ARBA" id="ARBA00004651"/>
    </source>
</evidence>
<comment type="subcellular location">
    <subcellularLocation>
        <location evidence="2">Cell membrane</location>
        <topology evidence="2">Multi-pass membrane protein</topology>
    </subcellularLocation>
</comment>
<evidence type="ECO:0000313" key="17">
    <source>
        <dbReference type="Proteomes" id="UP000231179"/>
    </source>
</evidence>
<keyword evidence="10" id="KW-0418">Kinase</keyword>
<evidence type="ECO:0000259" key="15">
    <source>
        <dbReference type="PROSITE" id="PS51104"/>
    </source>
</evidence>
<sequence length="526" mass="57278">MKKEKNQDNLKLKADVDKSLIIDKAKNSKVVWKKYIQKAGSFMAGMIMPTVGILIAWGLLAAAFLGKMENDVWVKTGWITFEPMGVLIAPMMKWLIPVLIGYTAGHMIYGARGAMIGATFTFAAIVGNDFIYANYAADWRMGADIVKNVAAPNQIVGAMVVAPLLTFMVKKIESYYINRIKPGYEMLVRNFSQAGLVILGIFLVFFTWGFIMYGISFVMVEIIELFTRAPWAFPFMAIFTEPLRAIFLNNALNWGVMIPLGLQEVEMSSKGFSAFFMVGGNPGPGFGLLIAYTVWRKQQRAAAGGSSIIQLIGGIHEVHYVYILTEPIMVPATISGAFVSLSIVKIFAGGAIAAISPGSLISVIAMSGSGMRILVNVIAVFAGALASFGVASVIMMFKRKANVAVTGVQVTEEGLSFSEAPVLNQTLDFKTAKKLMVACDAGVGSSAMAAGIIKKWCQQNNIDIEVKNCAVKDLDPSIDIVVTMTNFAEFAQEKSPHAYIYPVKQFLGKNIFDDLYAKLLVKVKTE</sequence>
<proteinExistence type="predicted"/>
<feature type="transmembrane region" description="Helical" evidence="13">
    <location>
        <begin position="114"/>
        <end position="135"/>
    </location>
</feature>
<evidence type="ECO:0000259" key="14">
    <source>
        <dbReference type="PROSITE" id="PS51099"/>
    </source>
</evidence>
<dbReference type="GO" id="GO:0016301">
    <property type="term" value="F:kinase activity"/>
    <property type="evidence" value="ECO:0007669"/>
    <property type="project" value="UniProtKB-KW"/>
</dbReference>
<feature type="transmembrane region" description="Helical" evidence="13">
    <location>
        <begin position="194"/>
        <end position="223"/>
    </location>
</feature>
<dbReference type="GO" id="GO:0005886">
    <property type="term" value="C:plasma membrane"/>
    <property type="evidence" value="ECO:0007669"/>
    <property type="project" value="UniProtKB-SubCell"/>
</dbReference>
<feature type="transmembrane region" description="Helical" evidence="13">
    <location>
        <begin position="346"/>
        <end position="367"/>
    </location>
</feature>
<keyword evidence="9 13" id="KW-0812">Transmembrane</keyword>
<evidence type="ECO:0000313" key="16">
    <source>
        <dbReference type="EMBL" id="ATX71471.1"/>
    </source>
</evidence>
<dbReference type="InterPro" id="IPR013014">
    <property type="entry name" value="PTS_EIIC_2"/>
</dbReference>
<feature type="transmembrane region" description="Helical" evidence="13">
    <location>
        <begin position="155"/>
        <end position="173"/>
    </location>
</feature>
<keyword evidence="4" id="KW-1003">Cell membrane</keyword>
<organism evidence="16 17">
    <name type="scientific">Spiroplasma clarkii</name>
    <dbReference type="NCBI Taxonomy" id="2139"/>
    <lineage>
        <taxon>Bacteria</taxon>
        <taxon>Bacillati</taxon>
        <taxon>Mycoplasmatota</taxon>
        <taxon>Mollicutes</taxon>
        <taxon>Entomoplasmatales</taxon>
        <taxon>Spiroplasmataceae</taxon>
        <taxon>Spiroplasma</taxon>
    </lineage>
</organism>
<dbReference type="CDD" id="cd05567">
    <property type="entry name" value="PTS_IIB_mannitol"/>
    <property type="match status" value="1"/>
</dbReference>
<dbReference type="GO" id="GO:0022872">
    <property type="term" value="F:protein-N(PI)-phosphohistidine-mannitol phosphotransferase system transmembrane transporter activity"/>
    <property type="evidence" value="ECO:0007669"/>
    <property type="project" value="InterPro"/>
</dbReference>
<dbReference type="GO" id="GO:0009401">
    <property type="term" value="P:phosphoenolpyruvate-dependent sugar phosphotransferase system"/>
    <property type="evidence" value="ECO:0007669"/>
    <property type="project" value="UniProtKB-KW"/>
</dbReference>
<dbReference type="PROSITE" id="PS51099">
    <property type="entry name" value="PTS_EIIB_TYPE_2"/>
    <property type="match status" value="1"/>
</dbReference>
<dbReference type="SUPFAM" id="SSF52794">
    <property type="entry name" value="PTS system IIB component-like"/>
    <property type="match status" value="1"/>
</dbReference>
<gene>
    <name evidence="16" type="primary">cmtA</name>
    <name evidence="16" type="ORF">SCLAR_v1c11710</name>
</gene>
<reference evidence="16 17" key="1">
    <citation type="submission" date="2017-11" db="EMBL/GenBank/DDBJ databases">
        <title>Complete genome sequence of Spiroplasma clarkii CN-5 (DSM 19994).</title>
        <authorList>
            <person name="Tsai Y.-M."/>
            <person name="Chang A."/>
            <person name="Lo W.-S."/>
            <person name="Kuo C.-H."/>
        </authorList>
    </citation>
    <scope>NUCLEOTIDE SEQUENCE [LARGE SCALE GENOMIC DNA]</scope>
    <source>
        <strain evidence="16 17">CN-5</strain>
    </source>
</reference>
<dbReference type="InterPro" id="IPR036095">
    <property type="entry name" value="PTS_EIIB-like_sf"/>
</dbReference>
<keyword evidence="8" id="KW-0598">Phosphotransferase system</keyword>
<dbReference type="InterPro" id="IPR013011">
    <property type="entry name" value="PTS_EIIB_2"/>
</dbReference>
<dbReference type="AlphaFoldDB" id="A0A2K8KM21"/>
<keyword evidence="11 13" id="KW-1133">Transmembrane helix</keyword>
<keyword evidence="17" id="KW-1185">Reference proteome</keyword>
<keyword evidence="5" id="KW-0597">Phosphoprotein</keyword>
<dbReference type="InterPro" id="IPR050893">
    <property type="entry name" value="Sugar_PTS"/>
</dbReference>
<dbReference type="PANTHER" id="PTHR30181:SF3">
    <property type="entry name" value="MULTIPHOSPHORYL TRANSFER PROTEIN"/>
    <property type="match status" value="1"/>
</dbReference>
<accession>A0A2K8KM21</accession>
<dbReference type="Proteomes" id="UP000231179">
    <property type="component" value="Chromosome"/>
</dbReference>
<dbReference type="InterPro" id="IPR003501">
    <property type="entry name" value="PTS_EIIB_2/3"/>
</dbReference>
<feature type="transmembrane region" description="Helical" evidence="13">
    <location>
        <begin position="84"/>
        <end position="102"/>
    </location>
</feature>
<dbReference type="PANTHER" id="PTHR30181">
    <property type="entry name" value="MANNITOL PERMEASE IIC COMPONENT"/>
    <property type="match status" value="1"/>
</dbReference>
<evidence type="ECO:0000256" key="10">
    <source>
        <dbReference type="ARBA" id="ARBA00022777"/>
    </source>
</evidence>
<evidence type="ECO:0000256" key="4">
    <source>
        <dbReference type="ARBA" id="ARBA00022475"/>
    </source>
</evidence>
<evidence type="ECO:0000256" key="3">
    <source>
        <dbReference type="ARBA" id="ARBA00022448"/>
    </source>
</evidence>
<evidence type="ECO:0000256" key="7">
    <source>
        <dbReference type="ARBA" id="ARBA00022679"/>
    </source>
</evidence>
<dbReference type="Pfam" id="PF02302">
    <property type="entry name" value="PTS_IIB"/>
    <property type="match status" value="1"/>
</dbReference>
<feature type="domain" description="PTS EIIC type-2" evidence="15">
    <location>
        <begin position="39"/>
        <end position="412"/>
    </location>
</feature>
<evidence type="ECO:0000256" key="8">
    <source>
        <dbReference type="ARBA" id="ARBA00022683"/>
    </source>
</evidence>
<feature type="transmembrane region" description="Helical" evidence="13">
    <location>
        <begin position="243"/>
        <end position="262"/>
    </location>
</feature>
<dbReference type="EMBL" id="CP024870">
    <property type="protein sequence ID" value="ATX71471.1"/>
    <property type="molecule type" value="Genomic_DNA"/>
</dbReference>
<keyword evidence="7" id="KW-0808">Transferase</keyword>
<evidence type="ECO:0000256" key="1">
    <source>
        <dbReference type="ARBA" id="ARBA00002434"/>
    </source>
</evidence>
<feature type="transmembrane region" description="Helical" evidence="13">
    <location>
        <begin position="373"/>
        <end position="397"/>
    </location>
</feature>
<evidence type="ECO:0000256" key="11">
    <source>
        <dbReference type="ARBA" id="ARBA00022989"/>
    </source>
</evidence>
<evidence type="ECO:0000256" key="13">
    <source>
        <dbReference type="SAM" id="Phobius"/>
    </source>
</evidence>
<comment type="function">
    <text evidence="1">The phosphoenolpyruvate-dependent sugar phosphotransferase system (sugar PTS), a major carbohydrate active transport system, catalyzes the phosphorylation of incoming sugar substrates concomitantly with their translocation across the cell membrane. The enzyme II CmtAB PTS system is involved in D-mannitol transport.</text>
</comment>
<keyword evidence="12 13" id="KW-0472">Membrane</keyword>
<dbReference type="Gene3D" id="3.40.50.2300">
    <property type="match status" value="1"/>
</dbReference>
<dbReference type="InterPro" id="IPR029503">
    <property type="entry name" value="PTS_EIIB_mannitol"/>
</dbReference>